<organism evidence="1 2">
    <name type="scientific">Rhizophagus irregularis</name>
    <dbReference type="NCBI Taxonomy" id="588596"/>
    <lineage>
        <taxon>Eukaryota</taxon>
        <taxon>Fungi</taxon>
        <taxon>Fungi incertae sedis</taxon>
        <taxon>Mucoromycota</taxon>
        <taxon>Glomeromycotina</taxon>
        <taxon>Glomeromycetes</taxon>
        <taxon>Glomerales</taxon>
        <taxon>Glomeraceae</taxon>
        <taxon>Rhizophagus</taxon>
    </lineage>
</organism>
<dbReference type="AlphaFoldDB" id="A0A2N0P377"/>
<evidence type="ECO:0000313" key="1">
    <source>
        <dbReference type="EMBL" id="PKC01257.1"/>
    </source>
</evidence>
<gene>
    <name evidence="1" type="ORF">RhiirA5_427022</name>
</gene>
<reference evidence="1 2" key="2">
    <citation type="submission" date="2017-09" db="EMBL/GenBank/DDBJ databases">
        <title>Extensive intraspecific genome diversity in a model arbuscular mycorrhizal fungus.</title>
        <authorList>
            <person name="Chen E.C."/>
            <person name="Morin E."/>
            <person name="Beaudet D."/>
            <person name="Noel J."/>
            <person name="Ndikumana S."/>
            <person name="Charron P."/>
            <person name="St-Onge C."/>
            <person name="Giorgi J."/>
            <person name="Grigoriev I.V."/>
            <person name="Roux C."/>
            <person name="Martin F.M."/>
            <person name="Corradi N."/>
        </authorList>
    </citation>
    <scope>NUCLEOTIDE SEQUENCE [LARGE SCALE GENOMIC DNA]</scope>
    <source>
        <strain evidence="1 2">A5</strain>
    </source>
</reference>
<reference evidence="1 2" key="1">
    <citation type="submission" date="2016-04" db="EMBL/GenBank/DDBJ databases">
        <title>Genome analyses suggest a sexual origin of heterokaryosis in a supposedly ancient asexual fungus.</title>
        <authorList>
            <person name="Ropars J."/>
            <person name="Sedzielewska K."/>
            <person name="Noel J."/>
            <person name="Charron P."/>
            <person name="Farinelli L."/>
            <person name="Marton T."/>
            <person name="Kruger M."/>
            <person name="Pelin A."/>
            <person name="Brachmann A."/>
            <person name="Corradi N."/>
        </authorList>
    </citation>
    <scope>NUCLEOTIDE SEQUENCE [LARGE SCALE GENOMIC DNA]</scope>
    <source>
        <strain evidence="1 2">A5</strain>
    </source>
</reference>
<sequence>MGKKDLGDKNRFVEYYYLNIYASNCIEGMENRSCLSSIPICATLHFHIIHYHILLRAKYRIFFMMG</sequence>
<dbReference type="EMBL" id="LLXJ01001660">
    <property type="protein sequence ID" value="PKC01257.1"/>
    <property type="molecule type" value="Genomic_DNA"/>
</dbReference>
<proteinExistence type="predicted"/>
<accession>A0A2N0P377</accession>
<dbReference type="Proteomes" id="UP000232722">
    <property type="component" value="Unassembled WGS sequence"/>
</dbReference>
<comment type="caution">
    <text evidence="1">The sequence shown here is derived from an EMBL/GenBank/DDBJ whole genome shotgun (WGS) entry which is preliminary data.</text>
</comment>
<protein>
    <submittedName>
        <fullName evidence="1">Uncharacterized protein</fullName>
    </submittedName>
</protein>
<name>A0A2N0P377_9GLOM</name>
<evidence type="ECO:0000313" key="2">
    <source>
        <dbReference type="Proteomes" id="UP000232722"/>
    </source>
</evidence>